<dbReference type="PANTHER" id="PTHR43581">
    <property type="entry name" value="ATP/GTP PHOSPHATASE"/>
    <property type="match status" value="1"/>
</dbReference>
<name>A0ABM8KA72_9FLAO</name>
<evidence type="ECO:0000313" key="3">
    <source>
        <dbReference type="Proteomes" id="UP001380186"/>
    </source>
</evidence>
<feature type="domain" description="Endonuclease GajA/Old nuclease/RecF-like AAA" evidence="1">
    <location>
        <begin position="1"/>
        <end position="403"/>
    </location>
</feature>
<dbReference type="InterPro" id="IPR014592">
    <property type="entry name" value="P-loop_UCP034888"/>
</dbReference>
<accession>A0ABM8KA72</accession>
<dbReference type="PIRSF" id="PIRSF034888">
    <property type="entry name" value="P-loop_UCP034888"/>
    <property type="match status" value="1"/>
</dbReference>
<dbReference type="RefSeq" id="WP_338613338.1">
    <property type="nucleotide sequence ID" value="NZ_AP029022.1"/>
</dbReference>
<dbReference type="PANTHER" id="PTHR43581:SF2">
    <property type="entry name" value="EXCINUCLEASE ATPASE SUBUNIT"/>
    <property type="match status" value="1"/>
</dbReference>
<reference evidence="2 3" key="1">
    <citation type="journal article" date="2020" name="Microbes Environ.">
        <title>Synthetic bacterial community of duckweed: a simple and stable system to study plant-microbe interactions.</title>
        <authorList>
            <person name="Ishizawa H."/>
            <person name="Tada M."/>
            <person name="Kuroda M."/>
            <person name="Inoue D."/>
            <person name="Futamata H."/>
            <person name="Ike M."/>
        </authorList>
    </citation>
    <scope>NUCLEOTIDE SEQUENCE [LARGE SCALE GENOMIC DNA]</scope>
    <source>
        <strain evidence="2 3">DW100</strain>
    </source>
</reference>
<sequence length="479" mass="55481">MKISINNFKSIGSLANYEMRPLTILSGTNSSGKSSFIQLLLLLKQTLEIDSAQYPLYLDGRLYQIRNYIDILKGKNIENKLKVEFVFNKSELYKYKHFSEISFYDAAFDDYDLHIRVEFDLNEYQVIVNLFEIKFTTKNDERDENFIRFERKEELAITTDVAVFNDVLYNDQGKFKIIKLNYSAFVPTDVELEFQTEIINLDNEETIEKRNIKIVPKIDAIKTILQDFFGSLNYVGPLRKAPRDEYSINGKNNSVGSDGGNVAEVLYELSEKEISFSIIEETEETVQFIKRKDTFINAVKYWLCDHFKLCSDIYSQKEAESYVIYVISLSGVKATIKHVGFGISQILPIVVEGLRIKDNETFVLEQPELHLHPKVQSGLTDFLLSLVEEGKNVVIETHSDHLITRLRRRIAEDKSNKLDDKVLLTFVEVGANDVLFKNIDIDDFGVIELPYPENFIERTDIELKAILKAQMFKRLNQRI</sequence>
<organism evidence="2 3">
    <name type="scientific">Chryseobacterium gambrini</name>
    <dbReference type="NCBI Taxonomy" id="373672"/>
    <lineage>
        <taxon>Bacteria</taxon>
        <taxon>Pseudomonadati</taxon>
        <taxon>Bacteroidota</taxon>
        <taxon>Flavobacteriia</taxon>
        <taxon>Flavobacteriales</taxon>
        <taxon>Weeksellaceae</taxon>
        <taxon>Chryseobacterium group</taxon>
        <taxon>Chryseobacterium</taxon>
    </lineage>
</organism>
<proteinExistence type="predicted"/>
<dbReference type="Proteomes" id="UP001380186">
    <property type="component" value="Chromosome"/>
</dbReference>
<gene>
    <name evidence="2" type="ORF">CRDW_33170</name>
</gene>
<dbReference type="EMBL" id="AP029022">
    <property type="protein sequence ID" value="BEV05943.1"/>
    <property type="molecule type" value="Genomic_DNA"/>
</dbReference>
<dbReference type="InterPro" id="IPR041685">
    <property type="entry name" value="AAA_GajA/Old/RecF-like"/>
</dbReference>
<dbReference type="SUPFAM" id="SSF52540">
    <property type="entry name" value="P-loop containing nucleoside triphosphate hydrolases"/>
    <property type="match status" value="1"/>
</dbReference>
<dbReference type="Gene3D" id="3.40.50.300">
    <property type="entry name" value="P-loop containing nucleotide triphosphate hydrolases"/>
    <property type="match status" value="1"/>
</dbReference>
<dbReference type="InterPro" id="IPR027417">
    <property type="entry name" value="P-loop_NTPase"/>
</dbReference>
<keyword evidence="3" id="KW-1185">Reference proteome</keyword>
<dbReference type="InterPro" id="IPR051396">
    <property type="entry name" value="Bact_Antivir_Def_Nuclease"/>
</dbReference>
<dbReference type="Pfam" id="PF13175">
    <property type="entry name" value="AAA_15"/>
    <property type="match status" value="1"/>
</dbReference>
<protein>
    <submittedName>
        <fullName evidence="2">AAA family ATPase</fullName>
    </submittedName>
</protein>
<evidence type="ECO:0000259" key="1">
    <source>
        <dbReference type="Pfam" id="PF13175"/>
    </source>
</evidence>
<evidence type="ECO:0000313" key="2">
    <source>
        <dbReference type="EMBL" id="BEV05943.1"/>
    </source>
</evidence>